<proteinExistence type="predicted"/>
<gene>
    <name evidence="3" type="ORF">Tci_528731</name>
</gene>
<dbReference type="AlphaFoldDB" id="A0A699IFY6"/>
<accession>A0A699IFY6</accession>
<evidence type="ECO:0000256" key="1">
    <source>
        <dbReference type="SAM" id="Coils"/>
    </source>
</evidence>
<sequence length="310" mass="35163">MEHVADEAIYKKLRDSLVRASTTSSSLEAEQDSGNINKTQSKETPNESSSQRTSSGGGPKCQEAIGDTIAQTKFKNVSKQSNDSLLVRVNTLQSDEGRMKLNELMELCTNLQTRLIDLEKTKTTQVDVIDSLKRRVKKLERRNKSRTHKLKRLYKVGLTARVESLDNEESLGEDASKQERRIDDIDADEDITLVNVQADAEMFDANKDLGEPSESLITTTTIRKQKSQDRGKGILIEEPVKPKKKDQIRLDEEVALNLQAEFDEEQRLAREKTKKELKANISLIETWDDVQAKIDVDHQLAKRLQAEEQQ</sequence>
<feature type="region of interest" description="Disordered" evidence="2">
    <location>
        <begin position="20"/>
        <end position="62"/>
    </location>
</feature>
<evidence type="ECO:0000256" key="2">
    <source>
        <dbReference type="SAM" id="MobiDB-lite"/>
    </source>
</evidence>
<feature type="coiled-coil region" evidence="1">
    <location>
        <begin position="101"/>
        <end position="149"/>
    </location>
</feature>
<feature type="compositionally biased region" description="Polar residues" evidence="2">
    <location>
        <begin position="20"/>
        <end position="39"/>
    </location>
</feature>
<organism evidence="3">
    <name type="scientific">Tanacetum cinerariifolium</name>
    <name type="common">Dalmatian daisy</name>
    <name type="synonym">Chrysanthemum cinerariifolium</name>
    <dbReference type="NCBI Taxonomy" id="118510"/>
    <lineage>
        <taxon>Eukaryota</taxon>
        <taxon>Viridiplantae</taxon>
        <taxon>Streptophyta</taxon>
        <taxon>Embryophyta</taxon>
        <taxon>Tracheophyta</taxon>
        <taxon>Spermatophyta</taxon>
        <taxon>Magnoliopsida</taxon>
        <taxon>eudicotyledons</taxon>
        <taxon>Gunneridae</taxon>
        <taxon>Pentapetalae</taxon>
        <taxon>asterids</taxon>
        <taxon>campanulids</taxon>
        <taxon>Asterales</taxon>
        <taxon>Asteraceae</taxon>
        <taxon>Asteroideae</taxon>
        <taxon>Anthemideae</taxon>
        <taxon>Anthemidinae</taxon>
        <taxon>Tanacetum</taxon>
    </lineage>
</organism>
<evidence type="ECO:0000313" key="3">
    <source>
        <dbReference type="EMBL" id="GEZ56758.1"/>
    </source>
</evidence>
<comment type="caution">
    <text evidence="3">The sequence shown here is derived from an EMBL/GenBank/DDBJ whole genome shotgun (WGS) entry which is preliminary data.</text>
</comment>
<keyword evidence="1" id="KW-0175">Coiled coil</keyword>
<protein>
    <submittedName>
        <fullName evidence="3">Uncharacterized protein</fullName>
    </submittedName>
</protein>
<name>A0A699IFY6_TANCI</name>
<reference evidence="3" key="1">
    <citation type="journal article" date="2019" name="Sci. Rep.">
        <title>Draft genome of Tanacetum cinerariifolium, the natural source of mosquito coil.</title>
        <authorList>
            <person name="Yamashiro T."/>
            <person name="Shiraishi A."/>
            <person name="Satake H."/>
            <person name="Nakayama K."/>
        </authorList>
    </citation>
    <scope>NUCLEOTIDE SEQUENCE</scope>
</reference>
<dbReference type="EMBL" id="BKCJ010294800">
    <property type="protein sequence ID" value="GEZ56758.1"/>
    <property type="molecule type" value="Genomic_DNA"/>
</dbReference>